<feature type="region of interest" description="Disordered" evidence="2">
    <location>
        <begin position="269"/>
        <end position="294"/>
    </location>
</feature>
<feature type="domain" description="C2H2-type" evidence="3">
    <location>
        <begin position="312"/>
        <end position="342"/>
    </location>
</feature>
<dbReference type="PANTHER" id="PTHR16116">
    <property type="entry name" value="ZINC FINGER PROTEIN 839"/>
    <property type="match status" value="1"/>
</dbReference>
<accession>A0A9L0RXQ2</accession>
<feature type="region of interest" description="Disordered" evidence="2">
    <location>
        <begin position="719"/>
        <end position="780"/>
    </location>
</feature>
<feature type="region of interest" description="Disordered" evidence="2">
    <location>
        <begin position="197"/>
        <end position="217"/>
    </location>
</feature>
<proteinExistence type="predicted"/>
<feature type="region of interest" description="Disordered" evidence="2">
    <location>
        <begin position="647"/>
        <end position="667"/>
    </location>
</feature>
<dbReference type="PANTHER" id="PTHR16116:SF5">
    <property type="entry name" value="ZINC FINGER PROTEIN 839"/>
    <property type="match status" value="1"/>
</dbReference>
<dbReference type="GeneID" id="100058451"/>
<dbReference type="Ensembl" id="ENSECAT00000088086.1">
    <property type="protein sequence ID" value="ENSECAP00000066653.1"/>
    <property type="gene ID" value="ENSECAG00000017856.4"/>
</dbReference>
<dbReference type="InterPro" id="IPR013087">
    <property type="entry name" value="Znf_C2H2_type"/>
</dbReference>
<feature type="compositionally biased region" description="Basic and acidic residues" evidence="2">
    <location>
        <begin position="587"/>
        <end position="596"/>
    </location>
</feature>
<reference evidence="4" key="3">
    <citation type="submission" date="2025-09" db="UniProtKB">
        <authorList>
            <consortium name="Ensembl"/>
        </authorList>
    </citation>
    <scope>IDENTIFICATION</scope>
    <source>
        <strain evidence="4">Thoroughbred</strain>
    </source>
</reference>
<feature type="compositionally biased region" description="Polar residues" evidence="2">
    <location>
        <begin position="200"/>
        <end position="217"/>
    </location>
</feature>
<evidence type="ECO:0000313" key="5">
    <source>
        <dbReference type="Proteomes" id="UP000002281"/>
    </source>
</evidence>
<feature type="region of interest" description="Disordered" evidence="2">
    <location>
        <begin position="1"/>
        <end position="95"/>
    </location>
</feature>
<keyword evidence="1" id="KW-0862">Zinc</keyword>
<keyword evidence="5" id="KW-1185">Reference proteome</keyword>
<keyword evidence="1" id="KW-0863">Zinc-finger</keyword>
<dbReference type="Pfam" id="PF15961">
    <property type="entry name" value="DUF4764"/>
    <property type="match status" value="1"/>
</dbReference>
<dbReference type="AlphaFoldDB" id="A0A9L0RXQ2"/>
<organism evidence="4 5">
    <name type="scientific">Equus caballus</name>
    <name type="common">Horse</name>
    <dbReference type="NCBI Taxonomy" id="9796"/>
    <lineage>
        <taxon>Eukaryota</taxon>
        <taxon>Metazoa</taxon>
        <taxon>Chordata</taxon>
        <taxon>Craniata</taxon>
        <taxon>Vertebrata</taxon>
        <taxon>Euteleostomi</taxon>
        <taxon>Mammalia</taxon>
        <taxon>Eutheria</taxon>
        <taxon>Laurasiatheria</taxon>
        <taxon>Perissodactyla</taxon>
        <taxon>Equidae</taxon>
        <taxon>Equus</taxon>
    </lineage>
</organism>
<feature type="compositionally biased region" description="Acidic residues" evidence="2">
    <location>
        <begin position="279"/>
        <end position="292"/>
    </location>
</feature>
<reference evidence="4 5" key="1">
    <citation type="journal article" date="2009" name="Science">
        <title>Genome sequence, comparative analysis, and population genetics of the domestic horse.</title>
        <authorList>
            <consortium name="Broad Institute Genome Sequencing Platform"/>
            <consortium name="Broad Institute Whole Genome Assembly Team"/>
            <person name="Wade C.M."/>
            <person name="Giulotto E."/>
            <person name="Sigurdsson S."/>
            <person name="Zoli M."/>
            <person name="Gnerre S."/>
            <person name="Imsland F."/>
            <person name="Lear T.L."/>
            <person name="Adelson D.L."/>
            <person name="Bailey E."/>
            <person name="Bellone R.R."/>
            <person name="Bloecker H."/>
            <person name="Distl O."/>
            <person name="Edgar R.C."/>
            <person name="Garber M."/>
            <person name="Leeb T."/>
            <person name="Mauceli E."/>
            <person name="MacLeod J.N."/>
            <person name="Penedo M.C.T."/>
            <person name="Raison J.M."/>
            <person name="Sharpe T."/>
            <person name="Vogel J."/>
            <person name="Andersson L."/>
            <person name="Antczak D.F."/>
            <person name="Biagi T."/>
            <person name="Binns M.M."/>
            <person name="Chowdhary B.P."/>
            <person name="Coleman S.J."/>
            <person name="Della Valle G."/>
            <person name="Fryc S."/>
            <person name="Guerin G."/>
            <person name="Hasegawa T."/>
            <person name="Hill E.W."/>
            <person name="Jurka J."/>
            <person name="Kiialainen A."/>
            <person name="Lindgren G."/>
            <person name="Liu J."/>
            <person name="Magnani E."/>
            <person name="Mickelson J.R."/>
            <person name="Murray J."/>
            <person name="Nergadze S.G."/>
            <person name="Onofrio R."/>
            <person name="Pedroni S."/>
            <person name="Piras M.F."/>
            <person name="Raudsepp T."/>
            <person name="Rocchi M."/>
            <person name="Roeed K.H."/>
            <person name="Ryder O.A."/>
            <person name="Searle S."/>
            <person name="Skow L."/>
            <person name="Swinburne J.E."/>
            <person name="Syvaenen A.C."/>
            <person name="Tozaki T."/>
            <person name="Valberg S.J."/>
            <person name="Vaudin M."/>
            <person name="White J.R."/>
            <person name="Zody M.C."/>
            <person name="Lander E.S."/>
            <person name="Lindblad-Toh K."/>
        </authorList>
    </citation>
    <scope>NUCLEOTIDE SEQUENCE [LARGE SCALE GENOMIC DNA]</scope>
    <source>
        <strain evidence="4 5">Thoroughbred</strain>
    </source>
</reference>
<evidence type="ECO:0000256" key="2">
    <source>
        <dbReference type="SAM" id="MobiDB-lite"/>
    </source>
</evidence>
<dbReference type="InterPro" id="IPR039946">
    <property type="entry name" value="ZN839"/>
</dbReference>
<name>A0A9L0RXQ2_HORSE</name>
<feature type="region of interest" description="Disordered" evidence="2">
    <location>
        <begin position="915"/>
        <end position="937"/>
    </location>
</feature>
<reference evidence="4" key="2">
    <citation type="submission" date="2025-08" db="UniProtKB">
        <authorList>
            <consortium name="Ensembl"/>
        </authorList>
    </citation>
    <scope>IDENTIFICATION</scope>
    <source>
        <strain evidence="4">Thoroughbred</strain>
    </source>
</reference>
<feature type="compositionally biased region" description="Acidic residues" evidence="2">
    <location>
        <begin position="1"/>
        <end position="12"/>
    </location>
</feature>
<evidence type="ECO:0000313" key="4">
    <source>
        <dbReference type="Ensembl" id="ENSECAP00000066653.1"/>
    </source>
</evidence>
<dbReference type="KEGG" id="ecb:100058451"/>
<dbReference type="GeneTree" id="ENSGT00390000002751"/>
<feature type="region of interest" description="Disordered" evidence="2">
    <location>
        <begin position="406"/>
        <end position="458"/>
    </location>
</feature>
<evidence type="ECO:0000259" key="3">
    <source>
        <dbReference type="PROSITE" id="PS50157"/>
    </source>
</evidence>
<feature type="compositionally biased region" description="Basic and acidic residues" evidence="2">
    <location>
        <begin position="269"/>
        <end position="278"/>
    </location>
</feature>
<evidence type="ECO:0000256" key="1">
    <source>
        <dbReference type="PROSITE-ProRule" id="PRU00042"/>
    </source>
</evidence>
<dbReference type="GO" id="GO:0008270">
    <property type="term" value="F:zinc ion binding"/>
    <property type="evidence" value="ECO:0007669"/>
    <property type="project" value="UniProtKB-KW"/>
</dbReference>
<gene>
    <name evidence="4" type="primary">ZNF839</name>
</gene>
<dbReference type="OrthoDB" id="5981545at2759"/>
<dbReference type="InterPro" id="IPR031885">
    <property type="entry name" value="DUF4764"/>
</dbReference>
<dbReference type="OMA" id="CQDYLSG"/>
<sequence>MADAEPEAEDGSEGGGGGRAPPGQIGSAARVAPLGPEQLRRVLEQVTKAQPPAEPPPPFVLQDAARRLRDAAQQAALQRGPSAGPPRPQRLLPPKQLEAICVKVTSGETKGQERPMPPLATIQPRTARLSQPLRRHSSVLGLSIASPQMLRSQPLLSTGPQPCFLSHSPQPPVQVFVQRPLPALRPGPTRRVMAPKALSGQGTTLAPSSASDPPAITSVSTSSANLFISNFHTKHTEKLKKSLKVKTRSGRISRPPKYKAKDYKFIKTEDLADGHPSDSDDYSELSVEEDEDQREKQALFDLSSCSLRPKTFKCQTCEKSYIGKGGLARHFKLNPGHGQLEPEMLLSEKANGNMIQGREESRTTSLASLELSTPALLSEEGARSARGGLQNGQSVEVEEALVSEPENGNYSALLGSERHPGPRKSGYSIPPAESSTAVAEQSRAAHPRMGTGAAGVQSTARRRARLKEFLHQCDRDDLVELALPHLAQVVTVYEFLLMKVETGHLAKPFFPAVYKEFEELHRMVKKMCQDYLRSSSPCSQEPLEIKNDKVAESLGITDEFLRKKEIHTDCIPAMCTSQETDGEELEEASRQKRENETAEEGPASVKRTRRETPPQDTVEPFADSGGQQNLAFCAPAASEGLASQVNGNASHLSEDNHAMPVSPNHGSIAHAGQQLKALEARSGPADPALLYQGVSGPGLCTQLGEPGILTQEQVAAFPEENAQEHSSDQNAGDSLRNQGHCSTLISAGGGESVMPGGSGRVEAGSLCEMPDSHLNSQQSSPGNVLLTEVAATPLEKVLSMDVVPIDCAYSTVVSEPGPQASQDGSLSTVGGLRSHAGDLDQFPCGTEVHADQRELESIVAVGEAMAFEITSGCHELLPQGQEQIFIQTPDGLILSHPGSIVSGVEDIVIVTDAEGPALQTGPPEGVPLETVEEEPSQ</sequence>
<dbReference type="RefSeq" id="XP_023484197.1">
    <property type="nucleotide sequence ID" value="XM_023628429.2"/>
</dbReference>
<keyword evidence="1" id="KW-0479">Metal-binding</keyword>
<dbReference type="Proteomes" id="UP000002281">
    <property type="component" value="Chromosome 24"/>
</dbReference>
<dbReference type="PROSITE" id="PS50157">
    <property type="entry name" value="ZINC_FINGER_C2H2_2"/>
    <property type="match status" value="1"/>
</dbReference>
<feature type="compositionally biased region" description="Polar residues" evidence="2">
    <location>
        <begin position="728"/>
        <end position="745"/>
    </location>
</feature>
<protein>
    <submittedName>
        <fullName evidence="4">Zinc finger protein 839</fullName>
    </submittedName>
</protein>
<dbReference type="CTD" id="55778"/>
<feature type="compositionally biased region" description="Gly residues" evidence="2">
    <location>
        <begin position="747"/>
        <end position="759"/>
    </location>
</feature>
<feature type="region of interest" description="Disordered" evidence="2">
    <location>
        <begin position="574"/>
        <end position="627"/>
    </location>
</feature>